<name>A0ABM4BLS1_HYDVU</name>
<keyword evidence="1" id="KW-0863">Zinc-finger</keyword>
<dbReference type="InterPro" id="IPR013087">
    <property type="entry name" value="Znf_C2H2_type"/>
</dbReference>
<feature type="domain" description="C2H2-type" evidence="2">
    <location>
        <begin position="3"/>
        <end position="31"/>
    </location>
</feature>
<keyword evidence="3" id="KW-1185">Reference proteome</keyword>
<evidence type="ECO:0000313" key="3">
    <source>
        <dbReference type="Proteomes" id="UP001652625"/>
    </source>
</evidence>
<dbReference type="PROSITE" id="PS50157">
    <property type="entry name" value="ZINC_FINGER_C2H2_2"/>
    <property type="match status" value="1"/>
</dbReference>
<keyword evidence="1" id="KW-0479">Metal-binding</keyword>
<dbReference type="PROSITE" id="PS00028">
    <property type="entry name" value="ZINC_FINGER_C2H2_1"/>
    <property type="match status" value="1"/>
</dbReference>
<dbReference type="RefSeq" id="XP_065649995.1">
    <property type="nucleotide sequence ID" value="XM_065793923.1"/>
</dbReference>
<proteinExistence type="predicted"/>
<sequence length="437" mass="49687">MQLTCCKCARNFPTIKFLLCHMKGIHALEEPSELIYSQKGCKRLFTSFHSFQKHVRSHVKREVWKVPFVANQILDLSQGNFDTQDSFVPEDFDDVNDAPDAQPILDVAECFDHRGIFLPAAKFLLNLISAAIPLSNTNDIRNGLDEMFSVFACAVQHKVSEVFTMNCLENKNTAEFFLAALEHPFQNIDTMKKLSTYLERVGALIIPTEIALGHWWETKMGKQVQVEDTFMFVPISKTFKYIFRHSDCWSACTFSENIAEGGILCDYQDGSNRQAHQNRHPLPSVNFITHELIIQLYYDDVETVNPIGSKVSIHKLGTFYFILKNFPAVFNSNLANVHLVALTYVNDIKNYGINAVLRAIVDDLKCMEDGFQIKVDGEATSRHVQCILGQITGDNLGLNTCLGYVESFNSDFCCDLCTADKKQCKAFLQKFQRFNYL</sequence>
<accession>A0ABM4BLS1</accession>
<gene>
    <name evidence="4" type="primary">LOC136078324</name>
</gene>
<evidence type="ECO:0000259" key="2">
    <source>
        <dbReference type="PROSITE" id="PS50157"/>
    </source>
</evidence>
<dbReference type="Proteomes" id="UP001652625">
    <property type="component" value="Chromosome 03"/>
</dbReference>
<keyword evidence="1" id="KW-0862">Zinc</keyword>
<organism evidence="3 4">
    <name type="scientific">Hydra vulgaris</name>
    <name type="common">Hydra</name>
    <name type="synonym">Hydra attenuata</name>
    <dbReference type="NCBI Taxonomy" id="6087"/>
    <lineage>
        <taxon>Eukaryota</taxon>
        <taxon>Metazoa</taxon>
        <taxon>Cnidaria</taxon>
        <taxon>Hydrozoa</taxon>
        <taxon>Hydroidolina</taxon>
        <taxon>Anthoathecata</taxon>
        <taxon>Aplanulata</taxon>
        <taxon>Hydridae</taxon>
        <taxon>Hydra</taxon>
    </lineage>
</organism>
<dbReference type="GeneID" id="136078324"/>
<reference evidence="4" key="1">
    <citation type="submission" date="2025-08" db="UniProtKB">
        <authorList>
            <consortium name="RefSeq"/>
        </authorList>
    </citation>
    <scope>IDENTIFICATION</scope>
</reference>
<dbReference type="SMART" id="SM00355">
    <property type="entry name" value="ZnF_C2H2"/>
    <property type="match status" value="2"/>
</dbReference>
<evidence type="ECO:0000256" key="1">
    <source>
        <dbReference type="PROSITE-ProRule" id="PRU00042"/>
    </source>
</evidence>
<protein>
    <submittedName>
        <fullName evidence="4">Uncharacterized protein LOC136078324</fullName>
    </submittedName>
</protein>
<evidence type="ECO:0000313" key="4">
    <source>
        <dbReference type="RefSeq" id="XP_065649995.1"/>
    </source>
</evidence>